<organism evidence="1">
    <name type="scientific">Siphoviridae sp. ctHl62</name>
    <dbReference type="NCBI Taxonomy" id="2826235"/>
    <lineage>
        <taxon>Viruses</taxon>
        <taxon>Duplodnaviria</taxon>
        <taxon>Heunggongvirae</taxon>
        <taxon>Uroviricota</taxon>
        <taxon>Caudoviricetes</taxon>
    </lineage>
</organism>
<reference evidence="1" key="1">
    <citation type="journal article" date="2021" name="Proc. Natl. Acad. Sci. U.S.A.">
        <title>A Catalog of Tens of Thousands of Viruses from Human Metagenomes Reveals Hidden Associations with Chronic Diseases.</title>
        <authorList>
            <person name="Tisza M.J."/>
            <person name="Buck C.B."/>
        </authorList>
    </citation>
    <scope>NUCLEOTIDE SEQUENCE</scope>
    <source>
        <strain evidence="1">CtHl62</strain>
    </source>
</reference>
<dbReference type="EMBL" id="BK014899">
    <property type="protein sequence ID" value="DAD81323.1"/>
    <property type="molecule type" value="Genomic_DNA"/>
</dbReference>
<sequence>METNYEKIIENIIRGLVNEACFNSDTYSEAKLYIDMNVSNTELGLMIKKIAHDKIEWFAMNREING</sequence>
<proteinExistence type="predicted"/>
<protein>
    <submittedName>
        <fullName evidence="1">Uncharacterized protein</fullName>
    </submittedName>
</protein>
<evidence type="ECO:0000313" key="1">
    <source>
        <dbReference type="EMBL" id="DAD81323.1"/>
    </source>
</evidence>
<name>A0A8S5MHD4_9CAUD</name>
<accession>A0A8S5MHD4</accession>